<accession>A0A250KJ94</accession>
<evidence type="ECO:0000313" key="2">
    <source>
        <dbReference type="EMBL" id="BBA29758.1"/>
    </source>
</evidence>
<dbReference type="AlphaFoldDB" id="A0A250KJ94"/>
<dbReference type="PROSITE" id="PS51257">
    <property type="entry name" value="PROKAR_LIPOPROTEIN"/>
    <property type="match status" value="1"/>
</dbReference>
<keyword evidence="1" id="KW-0732">Signal</keyword>
<gene>
    <name evidence="2" type="ORF">PMEL_200281</name>
</gene>
<dbReference type="OrthoDB" id="1067748at2"/>
<protein>
    <recommendedName>
        <fullName evidence="4">Lipocalin-like domain-containing protein</fullName>
    </recommendedName>
</protein>
<organism evidence="2 3">
    <name type="scientific">Prevotella melaninogenica</name>
    <dbReference type="NCBI Taxonomy" id="28132"/>
    <lineage>
        <taxon>Bacteria</taxon>
        <taxon>Pseudomonadati</taxon>
        <taxon>Bacteroidota</taxon>
        <taxon>Bacteroidia</taxon>
        <taxon>Bacteroidales</taxon>
        <taxon>Prevotellaceae</taxon>
        <taxon>Prevotella</taxon>
    </lineage>
</organism>
<name>A0A250KJ94_9BACT</name>
<dbReference type="Proteomes" id="UP000267517">
    <property type="component" value="Chromosome II"/>
</dbReference>
<sequence length="193" mass="20929">MYLKTIQQLKSSVLLLLFMAFMAASCSNNNEETAGSSTVGVVTGTYQATITPTMGTKQMAQGPHIVVLEALNNNQQVRFHFEKFNAPMFDSDGKLSATARMPFAVSGDFVMDVKRQKDGSVQLQSVKGTFKAEPYGANEVDPNKIPEGVLPPNLKGFDTDRAQASGVFKDGKLDLKVSPNILPVTIVIEAVRK</sequence>
<evidence type="ECO:0000256" key="1">
    <source>
        <dbReference type="SAM" id="SignalP"/>
    </source>
</evidence>
<dbReference type="EMBL" id="AP018050">
    <property type="protein sequence ID" value="BBA29758.1"/>
    <property type="molecule type" value="Genomic_DNA"/>
</dbReference>
<feature type="signal peptide" evidence="1">
    <location>
        <begin position="1"/>
        <end position="26"/>
    </location>
</feature>
<reference evidence="2 3" key="1">
    <citation type="submission" date="2017-05" db="EMBL/GenBank/DDBJ databases">
        <title>whole genome sequence of Prevotella melaninogenica GAI 07411.</title>
        <authorList>
            <person name="Kondo Y."/>
            <person name="Hoshino T."/>
        </authorList>
    </citation>
    <scope>NUCLEOTIDE SEQUENCE [LARGE SCALE GENOMIC DNA]</scope>
    <source>
        <strain evidence="2 3">GAI 07411</strain>
    </source>
</reference>
<evidence type="ECO:0008006" key="4">
    <source>
        <dbReference type="Google" id="ProtNLM"/>
    </source>
</evidence>
<feature type="chain" id="PRO_5012309753" description="Lipocalin-like domain-containing protein" evidence="1">
    <location>
        <begin position="27"/>
        <end position="193"/>
    </location>
</feature>
<evidence type="ECO:0000313" key="3">
    <source>
        <dbReference type="Proteomes" id="UP000267517"/>
    </source>
</evidence>
<proteinExistence type="predicted"/>